<accession>A0AAV4BT73</accession>
<evidence type="ECO:0000313" key="2">
    <source>
        <dbReference type="Proteomes" id="UP000735302"/>
    </source>
</evidence>
<dbReference type="EMBL" id="BLXT01005393">
    <property type="protein sequence ID" value="GFO22505.1"/>
    <property type="molecule type" value="Genomic_DNA"/>
</dbReference>
<protein>
    <submittedName>
        <fullName evidence="1">Uncharacterized protein</fullName>
    </submittedName>
</protein>
<gene>
    <name evidence="1" type="ORF">PoB_004901000</name>
</gene>
<keyword evidence="2" id="KW-1185">Reference proteome</keyword>
<evidence type="ECO:0000313" key="1">
    <source>
        <dbReference type="EMBL" id="GFO22505.1"/>
    </source>
</evidence>
<name>A0AAV4BT73_9GAST</name>
<proteinExistence type="predicted"/>
<organism evidence="1 2">
    <name type="scientific">Plakobranchus ocellatus</name>
    <dbReference type="NCBI Taxonomy" id="259542"/>
    <lineage>
        <taxon>Eukaryota</taxon>
        <taxon>Metazoa</taxon>
        <taxon>Spiralia</taxon>
        <taxon>Lophotrochozoa</taxon>
        <taxon>Mollusca</taxon>
        <taxon>Gastropoda</taxon>
        <taxon>Heterobranchia</taxon>
        <taxon>Euthyneura</taxon>
        <taxon>Panpulmonata</taxon>
        <taxon>Sacoglossa</taxon>
        <taxon>Placobranchoidea</taxon>
        <taxon>Plakobranchidae</taxon>
        <taxon>Plakobranchus</taxon>
    </lineage>
</organism>
<dbReference type="AlphaFoldDB" id="A0AAV4BT73"/>
<dbReference type="Proteomes" id="UP000735302">
    <property type="component" value="Unassembled WGS sequence"/>
</dbReference>
<reference evidence="1 2" key="1">
    <citation type="journal article" date="2021" name="Elife">
        <title>Chloroplast acquisition without the gene transfer in kleptoplastic sea slugs, Plakobranchus ocellatus.</title>
        <authorList>
            <person name="Maeda T."/>
            <person name="Takahashi S."/>
            <person name="Yoshida T."/>
            <person name="Shimamura S."/>
            <person name="Takaki Y."/>
            <person name="Nagai Y."/>
            <person name="Toyoda A."/>
            <person name="Suzuki Y."/>
            <person name="Arimoto A."/>
            <person name="Ishii H."/>
            <person name="Satoh N."/>
            <person name="Nishiyama T."/>
            <person name="Hasebe M."/>
            <person name="Maruyama T."/>
            <person name="Minagawa J."/>
            <person name="Obokata J."/>
            <person name="Shigenobu S."/>
        </authorList>
    </citation>
    <scope>NUCLEOTIDE SEQUENCE [LARGE SCALE GENOMIC DNA]</scope>
</reference>
<sequence length="188" mass="21538">MYQQVDHGYGYQVTRTPKLYVCLNGVRVTHIKGDHYANVRISSQELQSGEKAVSVLVSVGMGRAYLSVSIRRLCSVQGGVAWIRVTRWQSSGMFSWLSGKTDHANMEVFTTRDNPPEDPDSDVLALIKLEYESDQSCWNDSEEFRSDSDDEVDDPDSNLLLAFIKRARKNRERRNFQMEVLTVHYPQI</sequence>
<comment type="caution">
    <text evidence="1">The sequence shown here is derived from an EMBL/GenBank/DDBJ whole genome shotgun (WGS) entry which is preliminary data.</text>
</comment>